<dbReference type="EMBL" id="JANPWB010000009">
    <property type="protein sequence ID" value="KAJ1149161.1"/>
    <property type="molecule type" value="Genomic_DNA"/>
</dbReference>
<evidence type="ECO:0000313" key="2">
    <source>
        <dbReference type="Proteomes" id="UP001066276"/>
    </source>
</evidence>
<keyword evidence="2" id="KW-1185">Reference proteome</keyword>
<reference evidence="1" key="1">
    <citation type="journal article" date="2022" name="bioRxiv">
        <title>Sequencing and chromosome-scale assembly of the giantPleurodeles waltlgenome.</title>
        <authorList>
            <person name="Brown T."/>
            <person name="Elewa A."/>
            <person name="Iarovenko S."/>
            <person name="Subramanian E."/>
            <person name="Araus A.J."/>
            <person name="Petzold A."/>
            <person name="Susuki M."/>
            <person name="Suzuki K.-i.T."/>
            <person name="Hayashi T."/>
            <person name="Toyoda A."/>
            <person name="Oliveira C."/>
            <person name="Osipova E."/>
            <person name="Leigh N.D."/>
            <person name="Simon A."/>
            <person name="Yun M.H."/>
        </authorList>
    </citation>
    <scope>NUCLEOTIDE SEQUENCE</scope>
    <source>
        <strain evidence="1">20211129_DDA</strain>
        <tissue evidence="1">Liver</tissue>
    </source>
</reference>
<sequence>MFIYTRQRRIINIKNRLRATLSEYYACVCTRVKNRGAPKASGYLTGQEQSRASKGFKGRLILLRGRPLREMLATGG</sequence>
<organism evidence="1 2">
    <name type="scientific">Pleurodeles waltl</name>
    <name type="common">Iberian ribbed newt</name>
    <dbReference type="NCBI Taxonomy" id="8319"/>
    <lineage>
        <taxon>Eukaryota</taxon>
        <taxon>Metazoa</taxon>
        <taxon>Chordata</taxon>
        <taxon>Craniata</taxon>
        <taxon>Vertebrata</taxon>
        <taxon>Euteleostomi</taxon>
        <taxon>Amphibia</taxon>
        <taxon>Batrachia</taxon>
        <taxon>Caudata</taxon>
        <taxon>Salamandroidea</taxon>
        <taxon>Salamandridae</taxon>
        <taxon>Pleurodelinae</taxon>
        <taxon>Pleurodeles</taxon>
    </lineage>
</organism>
<protein>
    <submittedName>
        <fullName evidence="1">Uncharacterized protein</fullName>
    </submittedName>
</protein>
<comment type="caution">
    <text evidence="1">The sequence shown here is derived from an EMBL/GenBank/DDBJ whole genome shotgun (WGS) entry which is preliminary data.</text>
</comment>
<gene>
    <name evidence="1" type="ORF">NDU88_001978</name>
</gene>
<name>A0AAV7R9J4_PLEWA</name>
<proteinExistence type="predicted"/>
<dbReference type="Proteomes" id="UP001066276">
    <property type="component" value="Chromosome 5"/>
</dbReference>
<dbReference type="AlphaFoldDB" id="A0AAV7R9J4"/>
<accession>A0AAV7R9J4</accession>
<evidence type="ECO:0000313" key="1">
    <source>
        <dbReference type="EMBL" id="KAJ1149161.1"/>
    </source>
</evidence>